<feature type="transmembrane region" description="Helical" evidence="2">
    <location>
        <begin position="66"/>
        <end position="88"/>
    </location>
</feature>
<feature type="transmembrane region" description="Helical" evidence="2">
    <location>
        <begin position="100"/>
        <end position="124"/>
    </location>
</feature>
<name>A0A7U8PXL7_BRUNE</name>
<protein>
    <submittedName>
        <fullName evidence="4">Polysaccharide biosynthesis protein CapD</fullName>
    </submittedName>
</protein>
<dbReference type="Pfam" id="PF13727">
    <property type="entry name" value="CoA_binding_3"/>
    <property type="match status" value="1"/>
</dbReference>
<keyword evidence="2" id="KW-1133">Transmembrane helix</keyword>
<proteinExistence type="inferred from homology"/>
<keyword evidence="2" id="KW-0812">Transmembrane</keyword>
<dbReference type="EMBL" id="EQ999582">
    <property type="protein sequence ID" value="EEY04116.1"/>
    <property type="molecule type" value="Genomic_DNA"/>
</dbReference>
<evidence type="ECO:0000256" key="2">
    <source>
        <dbReference type="SAM" id="Phobius"/>
    </source>
</evidence>
<organism evidence="4 5">
    <name type="scientific">Brucella neotomae 5K33</name>
    <dbReference type="NCBI Taxonomy" id="520456"/>
    <lineage>
        <taxon>Bacteria</taxon>
        <taxon>Pseudomonadati</taxon>
        <taxon>Pseudomonadota</taxon>
        <taxon>Alphaproteobacteria</taxon>
        <taxon>Hyphomicrobiales</taxon>
        <taxon>Brucellaceae</taxon>
        <taxon>Brucella/Ochrobactrum group</taxon>
        <taxon>Brucella</taxon>
    </lineage>
</organism>
<feature type="transmembrane region" description="Helical" evidence="2">
    <location>
        <begin position="36"/>
        <end position="60"/>
    </location>
</feature>
<dbReference type="InterPro" id="IPR003869">
    <property type="entry name" value="Polysac_CapD-like"/>
</dbReference>
<dbReference type="SUPFAM" id="SSF53335">
    <property type="entry name" value="S-adenosyl-L-methionine-dependent methyltransferases"/>
    <property type="match status" value="1"/>
</dbReference>
<evidence type="ECO:0000313" key="5">
    <source>
        <dbReference type="Proteomes" id="UP000005727"/>
    </source>
</evidence>
<dbReference type="InterPro" id="IPR029063">
    <property type="entry name" value="SAM-dependent_MTases_sf"/>
</dbReference>
<dbReference type="InterPro" id="IPR051203">
    <property type="entry name" value="Polysaccharide_Synthase-Rel"/>
</dbReference>
<accession>A0A7U8PXL7</accession>
<sequence>MPGLVSLHLEGGITARMSLKYPWQRLALLPRISKQIILVLSDCLLLLASAYLAFVVRFGFVFVPNLAQLFLILIAPLLAIPVFIRFGLYRAIIRYLAERAIWSIFQATAVAALFWVALVFLMELYGITGLPRSVPLLYWLLSTVFISASRFGAKWLLRTAEHDKRYTSSALIIGIGEPARQLATALRSHSDTLVVGFIDPAGQLAGMDIIGLRVYRTEEIPSLIENYGIKQVVVSEPALEQKERQEFARLLGRLPVNTRILPPIADLTAGKYLVSALRNVEIDDLLGRSPVPPDTTLLREVVEGRRIMITGAGGSIGSQLCLTIAQWNPAAIVLFESSEFALYQIDRQLRQFASCTVVPVLGSVRDRACVEKTIRDHSIDTVYHCAAYKHVPLVERNPLVGIFNNVFGTLEVAEAALNTDVERMVLISSDKAVRPTNVMGATKRWAELVVYYYGRLAEQAGKKKAFYSVRFGNVLGSNGSVVPLFREQIANGGPVTLTHEDMTRYFMSIKEAAELIVQSGAIAQSGDTVLLEMGEPVKIRDLAENMILLAGLTVRNEENPQGDIAIEVTGIREGEKMYEELFYDPSLAQRTRHPKIMRAPQGSKAVVDIQESLAVLRTAMEKEDIEMVRKVLFEVIAS</sequence>
<feature type="domain" description="Polysaccharide biosynthesis protein CapD-like" evidence="3">
    <location>
        <begin position="307"/>
        <end position="599"/>
    </location>
</feature>
<gene>
    <name evidence="4" type="ORF">BANG_00827</name>
</gene>
<keyword evidence="5" id="KW-1185">Reference proteome</keyword>
<reference evidence="4 5" key="1">
    <citation type="submission" date="2009-01" db="EMBL/GenBank/DDBJ databases">
        <title>The Genome Sequence of Brucella neotomae 5K33.</title>
        <authorList>
            <consortium name="The Broad Institute Genome Sequencing Platform"/>
            <person name="Ward D."/>
            <person name="Young S.K."/>
            <person name="Kodira C.D."/>
            <person name="Zeng Q."/>
            <person name="Koehrsen M."/>
            <person name="Alvarado L."/>
            <person name="Berlin A."/>
            <person name="Borenstein D."/>
            <person name="Chen Z."/>
            <person name="Engels R."/>
            <person name="Freedman E."/>
            <person name="Gellesch M."/>
            <person name="Goldberg J."/>
            <person name="Griggs A."/>
            <person name="Gujja S."/>
            <person name="Heiman D."/>
            <person name="Hepburn T."/>
            <person name="Howarth C."/>
            <person name="Jen D."/>
            <person name="Larson L."/>
            <person name="Lewis B."/>
            <person name="Mehta T."/>
            <person name="Park D."/>
            <person name="Pearson M."/>
            <person name="Roberts A."/>
            <person name="Saif S."/>
            <person name="Shea T."/>
            <person name="Shenoy N."/>
            <person name="Sisk P."/>
            <person name="Stolte C."/>
            <person name="Sykes S."/>
            <person name="Walk T."/>
            <person name="White J."/>
            <person name="Yandava C."/>
            <person name="Whatmore A.M."/>
            <person name="Perrett L.L."/>
            <person name="O'Callaghan D."/>
            <person name="Nusbaum C."/>
            <person name="Galagan J."/>
            <person name="Birren B."/>
        </authorList>
    </citation>
    <scope>NUCLEOTIDE SEQUENCE [LARGE SCALE GENOMIC DNA]</scope>
    <source>
        <strain evidence="4 5">5K33</strain>
    </source>
</reference>
<keyword evidence="2" id="KW-0472">Membrane</keyword>
<evidence type="ECO:0000256" key="1">
    <source>
        <dbReference type="ARBA" id="ARBA00007430"/>
    </source>
</evidence>
<dbReference type="AlphaFoldDB" id="A0A7U8PXL7"/>
<dbReference type="Pfam" id="PF02719">
    <property type="entry name" value="Polysacc_synt_2"/>
    <property type="match status" value="1"/>
</dbReference>
<comment type="similarity">
    <text evidence="1">Belongs to the polysaccharide synthase family.</text>
</comment>
<dbReference type="PANTHER" id="PTHR43318:SF1">
    <property type="entry name" value="POLYSACCHARIDE BIOSYNTHESIS PROTEIN EPSC-RELATED"/>
    <property type="match status" value="1"/>
</dbReference>
<evidence type="ECO:0000259" key="3">
    <source>
        <dbReference type="Pfam" id="PF02719"/>
    </source>
</evidence>
<dbReference type="InterPro" id="IPR036291">
    <property type="entry name" value="NAD(P)-bd_dom_sf"/>
</dbReference>
<dbReference type="SUPFAM" id="SSF51735">
    <property type="entry name" value="NAD(P)-binding Rossmann-fold domains"/>
    <property type="match status" value="1"/>
</dbReference>
<dbReference type="Gene3D" id="3.40.50.720">
    <property type="entry name" value="NAD(P)-binding Rossmann-like Domain"/>
    <property type="match status" value="2"/>
</dbReference>
<dbReference type="CDD" id="cd05237">
    <property type="entry name" value="UDP_invert_4-6DH_SDR_e"/>
    <property type="match status" value="1"/>
</dbReference>
<dbReference type="Proteomes" id="UP000005727">
    <property type="component" value="Unassembled WGS sequence"/>
</dbReference>
<dbReference type="PANTHER" id="PTHR43318">
    <property type="entry name" value="UDP-N-ACETYLGLUCOSAMINE 4,6-DEHYDRATASE"/>
    <property type="match status" value="1"/>
</dbReference>
<evidence type="ECO:0000313" key="4">
    <source>
        <dbReference type="EMBL" id="EEY04116.1"/>
    </source>
</evidence>